<proteinExistence type="predicted"/>
<reference evidence="1 2" key="1">
    <citation type="submission" date="2014-04" db="EMBL/GenBank/DDBJ databases">
        <title>Evolutionary Origins and Diversification of the Mycorrhizal Mutualists.</title>
        <authorList>
            <consortium name="DOE Joint Genome Institute"/>
            <consortium name="Mycorrhizal Genomics Consortium"/>
            <person name="Kohler A."/>
            <person name="Kuo A."/>
            <person name="Nagy L.G."/>
            <person name="Floudas D."/>
            <person name="Copeland A."/>
            <person name="Barry K.W."/>
            <person name="Cichocki N."/>
            <person name="Veneault-Fourrey C."/>
            <person name="LaButti K."/>
            <person name="Lindquist E.A."/>
            <person name="Lipzen A."/>
            <person name="Lundell T."/>
            <person name="Morin E."/>
            <person name="Murat C."/>
            <person name="Riley R."/>
            <person name="Ohm R."/>
            <person name="Sun H."/>
            <person name="Tunlid A."/>
            <person name="Henrissat B."/>
            <person name="Grigoriev I.V."/>
            <person name="Hibbett D.S."/>
            <person name="Martin F."/>
        </authorList>
    </citation>
    <scope>NUCLEOTIDE SEQUENCE [LARGE SCALE GENOMIC DNA]</scope>
    <source>
        <strain evidence="1 2">Koide BX008</strain>
    </source>
</reference>
<name>A0A0C2X3X0_AMAMK</name>
<accession>A0A0C2X3X0</accession>
<evidence type="ECO:0000313" key="2">
    <source>
        <dbReference type="Proteomes" id="UP000054549"/>
    </source>
</evidence>
<dbReference type="EMBL" id="KN818254">
    <property type="protein sequence ID" value="KIL63931.1"/>
    <property type="molecule type" value="Genomic_DNA"/>
</dbReference>
<dbReference type="HOGENOM" id="CLU_2276775_0_0_1"/>
<organism evidence="1 2">
    <name type="scientific">Amanita muscaria (strain Koide BX008)</name>
    <dbReference type="NCBI Taxonomy" id="946122"/>
    <lineage>
        <taxon>Eukaryota</taxon>
        <taxon>Fungi</taxon>
        <taxon>Dikarya</taxon>
        <taxon>Basidiomycota</taxon>
        <taxon>Agaricomycotina</taxon>
        <taxon>Agaricomycetes</taxon>
        <taxon>Agaricomycetidae</taxon>
        <taxon>Agaricales</taxon>
        <taxon>Pluteineae</taxon>
        <taxon>Amanitaceae</taxon>
        <taxon>Amanita</taxon>
    </lineage>
</organism>
<protein>
    <submittedName>
        <fullName evidence="1">Uncharacterized protein</fullName>
    </submittedName>
</protein>
<dbReference type="InParanoid" id="A0A0C2X3X0"/>
<gene>
    <name evidence="1" type="ORF">M378DRAFT_163892</name>
</gene>
<evidence type="ECO:0000313" key="1">
    <source>
        <dbReference type="EMBL" id="KIL63931.1"/>
    </source>
</evidence>
<dbReference type="AlphaFoldDB" id="A0A0C2X3X0"/>
<dbReference type="Proteomes" id="UP000054549">
    <property type="component" value="Unassembled WGS sequence"/>
</dbReference>
<sequence length="102" mass="11589">MVIVDKRQSRTFSPTSTHFAYPSAPDTSEKVDNWTIGIQIAYQLRLDPFPQSWKKQWFIQNSRAAIHPSTFPSPSNTLKKAAALFNEYGKGVFDTVWQGVPD</sequence>
<keyword evidence="2" id="KW-1185">Reference proteome</keyword>